<dbReference type="Proteomes" id="UP001585080">
    <property type="component" value="Unassembled WGS sequence"/>
</dbReference>
<reference evidence="2 3" key="1">
    <citation type="submission" date="2024-01" db="EMBL/GenBank/DDBJ databases">
        <title>Genome mining of biosynthetic gene clusters to explore secondary metabolites of Streptomyces sp.</title>
        <authorList>
            <person name="Baig A."/>
            <person name="Ajitkumar Shintre N."/>
            <person name="Kumar H."/>
            <person name="Anbarasu A."/>
            <person name="Ramaiah S."/>
        </authorList>
    </citation>
    <scope>NUCLEOTIDE SEQUENCE [LARGE SCALE GENOMIC DNA]</scope>
    <source>
        <strain evidence="2 3">A57</strain>
    </source>
</reference>
<dbReference type="EMBL" id="JAYMRP010000018">
    <property type="protein sequence ID" value="MFB8775131.1"/>
    <property type="molecule type" value="Genomic_DNA"/>
</dbReference>
<evidence type="ECO:0000313" key="3">
    <source>
        <dbReference type="Proteomes" id="UP001585080"/>
    </source>
</evidence>
<accession>A0ABV5EE51</accession>
<dbReference type="RefSeq" id="WP_376733774.1">
    <property type="nucleotide sequence ID" value="NZ_JAYMRP010000018.1"/>
</dbReference>
<feature type="compositionally biased region" description="Low complexity" evidence="1">
    <location>
        <begin position="115"/>
        <end position="125"/>
    </location>
</feature>
<sequence length="139" mass="14787">MTVERANLLAVARTAAAGFREYAALFPGVLARSLKLRGTWTVAAELFDAAVPALRARGDRAALARTLTDRADLLAQRDHAEAGSWKSLSPCAGRLAAGPLRRGRLPQRGRGGPLRGPVRAGPAPANTADGVNWPFWRPI</sequence>
<evidence type="ECO:0000313" key="2">
    <source>
        <dbReference type="EMBL" id="MFB8775131.1"/>
    </source>
</evidence>
<proteinExistence type="predicted"/>
<feature type="region of interest" description="Disordered" evidence="1">
    <location>
        <begin position="99"/>
        <end position="127"/>
    </location>
</feature>
<comment type="caution">
    <text evidence="2">The sequence shown here is derived from an EMBL/GenBank/DDBJ whole genome shotgun (WGS) entry which is preliminary data.</text>
</comment>
<keyword evidence="3" id="KW-1185">Reference proteome</keyword>
<gene>
    <name evidence="2" type="ORF">VSS16_20750</name>
</gene>
<protein>
    <submittedName>
        <fullName evidence="2">Uncharacterized protein</fullName>
    </submittedName>
</protein>
<name>A0ABV5EE51_9ACTN</name>
<evidence type="ECO:0000256" key="1">
    <source>
        <dbReference type="SAM" id="MobiDB-lite"/>
    </source>
</evidence>
<organism evidence="2 3">
    <name type="scientific">Streptomyces broussonetiae</name>
    <dbReference type="NCBI Taxonomy" id="2686304"/>
    <lineage>
        <taxon>Bacteria</taxon>
        <taxon>Bacillati</taxon>
        <taxon>Actinomycetota</taxon>
        <taxon>Actinomycetes</taxon>
        <taxon>Kitasatosporales</taxon>
        <taxon>Streptomycetaceae</taxon>
        <taxon>Streptomyces</taxon>
    </lineage>
</organism>